<keyword evidence="1" id="KW-1133">Transmembrane helix</keyword>
<sequence length="81" mass="9399">MIKILINLFFVIFLIFLFGNWYGNGECVITTNGVTTYSEEEDCIQIVQGYKYFQIFPFNGTKSVYMINPILLIIAILIIYV</sequence>
<evidence type="ECO:0000256" key="1">
    <source>
        <dbReference type="SAM" id="Phobius"/>
    </source>
</evidence>
<keyword evidence="1" id="KW-0472">Membrane</keyword>
<dbReference type="EMBL" id="CAJEWN010000034">
    <property type="protein sequence ID" value="CAD2144962.1"/>
    <property type="molecule type" value="Genomic_DNA"/>
</dbReference>
<feature type="transmembrane region" description="Helical" evidence="1">
    <location>
        <begin position="63"/>
        <end position="80"/>
    </location>
</feature>
<keyword evidence="1" id="KW-0812">Transmembrane</keyword>
<name>A0A6V7U4L4_MELEN</name>
<organism evidence="3 4">
    <name type="scientific">Meloidogyne enterolobii</name>
    <name type="common">Root-knot nematode worm</name>
    <name type="synonym">Meloidogyne mayaguensis</name>
    <dbReference type="NCBI Taxonomy" id="390850"/>
    <lineage>
        <taxon>Eukaryota</taxon>
        <taxon>Metazoa</taxon>
        <taxon>Ecdysozoa</taxon>
        <taxon>Nematoda</taxon>
        <taxon>Chromadorea</taxon>
        <taxon>Rhabditida</taxon>
        <taxon>Tylenchina</taxon>
        <taxon>Tylenchomorpha</taxon>
        <taxon>Tylenchoidea</taxon>
        <taxon>Meloidogynidae</taxon>
        <taxon>Meloidogyninae</taxon>
        <taxon>Meloidogyne</taxon>
    </lineage>
</organism>
<gene>
    <name evidence="3" type="ORF">MENT_LOCUS8103</name>
</gene>
<evidence type="ECO:0000256" key="2">
    <source>
        <dbReference type="SAM" id="SignalP"/>
    </source>
</evidence>
<evidence type="ECO:0000313" key="4">
    <source>
        <dbReference type="Proteomes" id="UP000580250"/>
    </source>
</evidence>
<dbReference type="AlphaFoldDB" id="A0A6V7U4L4"/>
<proteinExistence type="predicted"/>
<keyword evidence="2" id="KW-0732">Signal</keyword>
<comment type="caution">
    <text evidence="3">The sequence shown here is derived from an EMBL/GenBank/DDBJ whole genome shotgun (WGS) entry which is preliminary data.</text>
</comment>
<evidence type="ECO:0000313" key="3">
    <source>
        <dbReference type="EMBL" id="CAD2144962.1"/>
    </source>
</evidence>
<protein>
    <submittedName>
        <fullName evidence="3">Uncharacterized protein</fullName>
    </submittedName>
</protein>
<feature type="chain" id="PRO_5028024483" evidence="2">
    <location>
        <begin position="26"/>
        <end position="81"/>
    </location>
</feature>
<dbReference type="Proteomes" id="UP000580250">
    <property type="component" value="Unassembled WGS sequence"/>
</dbReference>
<reference evidence="3 4" key="1">
    <citation type="submission" date="2020-08" db="EMBL/GenBank/DDBJ databases">
        <authorList>
            <person name="Koutsovoulos G."/>
            <person name="Danchin GJ E."/>
        </authorList>
    </citation>
    <scope>NUCLEOTIDE SEQUENCE [LARGE SCALE GENOMIC DNA]</scope>
</reference>
<feature type="signal peptide" evidence="2">
    <location>
        <begin position="1"/>
        <end position="25"/>
    </location>
</feature>
<accession>A0A6V7U4L4</accession>